<dbReference type="GO" id="GO:0005739">
    <property type="term" value="C:mitochondrion"/>
    <property type="evidence" value="ECO:0007669"/>
    <property type="project" value="InterPro"/>
</dbReference>
<name>A0A6V7UAH9_MELEN</name>
<dbReference type="PANTHER" id="PTHR28589">
    <property type="entry name" value="28S RIBOSOMAL PROTEIN S34, MITOCHONDRIAL"/>
    <property type="match status" value="1"/>
</dbReference>
<reference evidence="1 2" key="1">
    <citation type="submission" date="2020-08" db="EMBL/GenBank/DDBJ databases">
        <authorList>
            <person name="Koutsovoulos G."/>
            <person name="Danchin GJ E."/>
        </authorList>
    </citation>
    <scope>NUCLEOTIDE SEQUENCE [LARGE SCALE GENOMIC DNA]</scope>
</reference>
<sequence length="226" mass="26649">MSLRFIGQHDFTSKGKFVWEILSQLTSMGEGRYITNYYWNTKWPLESSYIKIIAARPKMDRWLQQGVLWGEWTFRGIPLGVYKFGNELNRSQWILVHKHEEKKLIENEKKMPKIRLPSSFPIPPLQRLLANKLSKKLEMLDKTTHTPQERALLDLCVDPQFEHLSSLFERFEPTKESSQNLNNNSIYNEVDPSNLLELLGQMFPVKIDALSSDKAYYKPLFKQKRN</sequence>
<protein>
    <submittedName>
        <fullName evidence="1">Uncharacterized protein</fullName>
    </submittedName>
</protein>
<proteinExistence type="predicted"/>
<evidence type="ECO:0000313" key="2">
    <source>
        <dbReference type="Proteomes" id="UP000580250"/>
    </source>
</evidence>
<organism evidence="1 2">
    <name type="scientific">Meloidogyne enterolobii</name>
    <name type="common">Root-knot nematode worm</name>
    <name type="synonym">Meloidogyne mayaguensis</name>
    <dbReference type="NCBI Taxonomy" id="390850"/>
    <lineage>
        <taxon>Eukaryota</taxon>
        <taxon>Metazoa</taxon>
        <taxon>Ecdysozoa</taxon>
        <taxon>Nematoda</taxon>
        <taxon>Chromadorea</taxon>
        <taxon>Rhabditida</taxon>
        <taxon>Tylenchina</taxon>
        <taxon>Tylenchomorpha</taxon>
        <taxon>Tylenchoidea</taxon>
        <taxon>Meloidogynidae</taxon>
        <taxon>Meloidogyninae</taxon>
        <taxon>Meloidogyne</taxon>
    </lineage>
</organism>
<dbReference type="AlphaFoldDB" id="A0A6V7UAH9"/>
<dbReference type="OrthoDB" id="16434at2759"/>
<dbReference type="Proteomes" id="UP000580250">
    <property type="component" value="Unassembled WGS sequence"/>
</dbReference>
<dbReference type="Pfam" id="PF16053">
    <property type="entry name" value="MRP-S34"/>
    <property type="match status" value="1"/>
</dbReference>
<dbReference type="PANTHER" id="PTHR28589:SF1">
    <property type="entry name" value="SMALL RIBOSOMAL SUBUNIT PROTEIN MS34"/>
    <property type="match status" value="1"/>
</dbReference>
<evidence type="ECO:0000313" key="1">
    <source>
        <dbReference type="EMBL" id="CAD2149829.1"/>
    </source>
</evidence>
<dbReference type="GO" id="GO:0003735">
    <property type="term" value="F:structural constituent of ribosome"/>
    <property type="evidence" value="ECO:0007669"/>
    <property type="project" value="InterPro"/>
</dbReference>
<gene>
    <name evidence="1" type="ORF">MENT_LOCUS9826</name>
</gene>
<comment type="caution">
    <text evidence="1">The sequence shown here is derived from an EMBL/GenBank/DDBJ whole genome shotgun (WGS) entry which is preliminary data.</text>
</comment>
<accession>A0A6V7UAH9</accession>
<dbReference type="InterPro" id="IPR032053">
    <property type="entry name" value="Ribosomal_mS34"/>
</dbReference>
<dbReference type="EMBL" id="CAJEWN010000044">
    <property type="protein sequence ID" value="CAD2149829.1"/>
    <property type="molecule type" value="Genomic_DNA"/>
</dbReference>